<protein>
    <recommendedName>
        <fullName evidence="4">Ribosomal protein L19</fullName>
    </recommendedName>
</protein>
<evidence type="ECO:0000256" key="1">
    <source>
        <dbReference type="ARBA" id="ARBA00011082"/>
    </source>
</evidence>
<feature type="compositionally biased region" description="Basic residues" evidence="5">
    <location>
        <begin position="71"/>
        <end position="83"/>
    </location>
</feature>
<feature type="region of interest" description="Disordered" evidence="5">
    <location>
        <begin position="60"/>
        <end position="85"/>
    </location>
</feature>
<dbReference type="Pfam" id="PF01280">
    <property type="entry name" value="Ribosomal_L19e"/>
    <property type="match status" value="1"/>
</dbReference>
<dbReference type="InterPro" id="IPR035970">
    <property type="entry name" value="60S_ribosomal_eL19_sf"/>
</dbReference>
<dbReference type="Pfam" id="PF25476">
    <property type="entry name" value="Ribosomal_L19e_C"/>
    <property type="match status" value="1"/>
</dbReference>
<accession>A0ABD1QSK3</accession>
<dbReference type="InterPro" id="IPR000196">
    <property type="entry name" value="Ribosomal_eL19_dom"/>
</dbReference>
<comment type="caution">
    <text evidence="7">The sequence shown here is derived from an EMBL/GenBank/DDBJ whole genome shotgun (WGS) entry which is preliminary data.</text>
</comment>
<dbReference type="NCBIfam" id="NF006343">
    <property type="entry name" value="PRK08570.1"/>
    <property type="match status" value="1"/>
</dbReference>
<evidence type="ECO:0000313" key="7">
    <source>
        <dbReference type="EMBL" id="KAL2478891.1"/>
    </source>
</evidence>
<gene>
    <name evidence="7" type="ORF">Fot_47905</name>
</gene>
<dbReference type="PROSITE" id="PS00526">
    <property type="entry name" value="RIBOSOMAL_L19E"/>
    <property type="match status" value="1"/>
</dbReference>
<sequence>MVSLRLQKRLSASILKCGKGKIWLDPNETVHISMANSRMNMRKLIEDGYIIKKPVKLHSHSRARQAMEAKRKGRHSGYGKRRGTREERLPTKVLWMRRIRVLRRLLHRYRESDKIDRHTYHDLYMKVKGNLFKNRRMLMEKIHKLKSNKRRGKTLQD</sequence>
<feature type="domain" description="Large ribosomal subunit protein eL19" evidence="6">
    <location>
        <begin position="3"/>
        <end position="146"/>
    </location>
</feature>
<dbReference type="SMART" id="SM01416">
    <property type="entry name" value="Ribosomal_L19e"/>
    <property type="match status" value="1"/>
</dbReference>
<evidence type="ECO:0000259" key="6">
    <source>
        <dbReference type="SMART" id="SM01416"/>
    </source>
</evidence>
<keyword evidence="3 4" id="KW-0687">Ribonucleoprotein</keyword>
<dbReference type="FunFam" id="1.10.1200.240:FF:000001">
    <property type="entry name" value="Ribosomal protein L19"/>
    <property type="match status" value="1"/>
</dbReference>
<dbReference type="InterPro" id="IPR057259">
    <property type="entry name" value="Ribosomal_L19e"/>
</dbReference>
<dbReference type="GO" id="GO:0003729">
    <property type="term" value="F:mRNA binding"/>
    <property type="evidence" value="ECO:0007669"/>
    <property type="project" value="UniProtKB-ARBA"/>
</dbReference>
<dbReference type="EMBL" id="JBFOLJ010000014">
    <property type="protein sequence ID" value="KAL2478891.1"/>
    <property type="molecule type" value="Genomic_DNA"/>
</dbReference>
<evidence type="ECO:0000256" key="5">
    <source>
        <dbReference type="SAM" id="MobiDB-lite"/>
    </source>
</evidence>
<evidence type="ECO:0000256" key="2">
    <source>
        <dbReference type="ARBA" id="ARBA00022980"/>
    </source>
</evidence>
<dbReference type="PANTHER" id="PTHR10722">
    <property type="entry name" value="60S RIBOSOMAL PROTEIN L19"/>
    <property type="match status" value="1"/>
</dbReference>
<evidence type="ECO:0000256" key="3">
    <source>
        <dbReference type="ARBA" id="ARBA00023274"/>
    </source>
</evidence>
<dbReference type="InterPro" id="IPR039547">
    <property type="entry name" value="Ribosomal_eL19"/>
</dbReference>
<evidence type="ECO:0000313" key="8">
    <source>
        <dbReference type="Proteomes" id="UP001604277"/>
    </source>
</evidence>
<dbReference type="GO" id="GO:1990904">
    <property type="term" value="C:ribonucleoprotein complex"/>
    <property type="evidence" value="ECO:0007669"/>
    <property type="project" value="UniProtKB-KW"/>
</dbReference>
<dbReference type="AlphaFoldDB" id="A0ABD1QSK3"/>
<dbReference type="InterPro" id="IPR015972">
    <property type="entry name" value="Ribosomal_eL19_dom1"/>
</dbReference>
<dbReference type="GO" id="GO:0003735">
    <property type="term" value="F:structural constituent of ribosome"/>
    <property type="evidence" value="ECO:0007669"/>
    <property type="project" value="UniProtKB-ARBA"/>
</dbReference>
<reference evidence="8" key="1">
    <citation type="submission" date="2024-07" db="EMBL/GenBank/DDBJ databases">
        <title>Two chromosome-level genome assemblies of Korean endemic species Abeliophyllum distichum and Forsythia ovata (Oleaceae).</title>
        <authorList>
            <person name="Jang H."/>
        </authorList>
    </citation>
    <scope>NUCLEOTIDE SEQUENCE [LARGE SCALE GENOMIC DNA]</scope>
</reference>
<keyword evidence="8" id="KW-1185">Reference proteome</keyword>
<dbReference type="SUPFAM" id="SSF48140">
    <property type="entry name" value="Ribosomal protein L19 (L19e)"/>
    <property type="match status" value="1"/>
</dbReference>
<name>A0ABD1QSK3_9LAMI</name>
<evidence type="ECO:0000256" key="4">
    <source>
        <dbReference type="RuleBase" id="RU000574"/>
    </source>
</evidence>
<organism evidence="7 8">
    <name type="scientific">Forsythia ovata</name>
    <dbReference type="NCBI Taxonomy" id="205694"/>
    <lineage>
        <taxon>Eukaryota</taxon>
        <taxon>Viridiplantae</taxon>
        <taxon>Streptophyta</taxon>
        <taxon>Embryophyta</taxon>
        <taxon>Tracheophyta</taxon>
        <taxon>Spermatophyta</taxon>
        <taxon>Magnoliopsida</taxon>
        <taxon>eudicotyledons</taxon>
        <taxon>Gunneridae</taxon>
        <taxon>Pentapetalae</taxon>
        <taxon>asterids</taxon>
        <taxon>lamiids</taxon>
        <taxon>Lamiales</taxon>
        <taxon>Oleaceae</taxon>
        <taxon>Forsythieae</taxon>
        <taxon>Forsythia</taxon>
    </lineage>
</organism>
<dbReference type="Gene3D" id="1.10.1200.240">
    <property type="match status" value="1"/>
</dbReference>
<dbReference type="Gene3D" id="1.10.1650.10">
    <property type="match status" value="1"/>
</dbReference>
<dbReference type="FunFam" id="1.10.1650.10:FF:000001">
    <property type="entry name" value="Ribosomal protein L19"/>
    <property type="match status" value="1"/>
</dbReference>
<dbReference type="InterPro" id="IPR057260">
    <property type="entry name" value="Ribosomal_L19e_C"/>
</dbReference>
<dbReference type="Proteomes" id="UP001604277">
    <property type="component" value="Unassembled WGS sequence"/>
</dbReference>
<keyword evidence="2 4" id="KW-0689">Ribosomal protein</keyword>
<comment type="similarity">
    <text evidence="1 4">Belongs to the eukaryotic ribosomal protein eL19 family.</text>
</comment>
<proteinExistence type="inferred from homology"/>
<dbReference type="InterPro" id="IPR023638">
    <property type="entry name" value="Ribosomal_eL19_CS"/>
</dbReference>
<dbReference type="GO" id="GO:0005840">
    <property type="term" value="C:ribosome"/>
    <property type="evidence" value="ECO:0007669"/>
    <property type="project" value="UniProtKB-KW"/>
</dbReference>